<protein>
    <recommendedName>
        <fullName evidence="1">Coatomer gamma subunit appendage Ig-like subdomain domain-containing protein</fullName>
    </recommendedName>
</protein>
<name>A0A5J4VTQ0_9EUKA</name>
<organism evidence="2 3">
    <name type="scientific">Streblomastix strix</name>
    <dbReference type="NCBI Taxonomy" id="222440"/>
    <lineage>
        <taxon>Eukaryota</taxon>
        <taxon>Metamonada</taxon>
        <taxon>Preaxostyla</taxon>
        <taxon>Oxymonadida</taxon>
        <taxon>Streblomastigidae</taxon>
        <taxon>Streblomastix</taxon>
    </lineage>
</organism>
<dbReference type="EMBL" id="SNRW01005009">
    <property type="protein sequence ID" value="KAA6385988.1"/>
    <property type="molecule type" value="Genomic_DNA"/>
</dbReference>
<dbReference type="InterPro" id="IPR013041">
    <property type="entry name" value="Clathrin_app_Ig-like_sf"/>
</dbReference>
<evidence type="ECO:0000259" key="1">
    <source>
        <dbReference type="Pfam" id="PF08752"/>
    </source>
</evidence>
<evidence type="ECO:0000313" key="2">
    <source>
        <dbReference type="EMBL" id="KAA6385988.1"/>
    </source>
</evidence>
<dbReference type="OrthoDB" id="6158363at2759"/>
<dbReference type="InterPro" id="IPR013040">
    <property type="entry name" value="Coatomer_gsu_app_Ig-like_dom"/>
</dbReference>
<dbReference type="GO" id="GO:0016192">
    <property type="term" value="P:vesicle-mediated transport"/>
    <property type="evidence" value="ECO:0007669"/>
    <property type="project" value="InterPro"/>
</dbReference>
<dbReference type="Proteomes" id="UP000324800">
    <property type="component" value="Unassembled WGS sequence"/>
</dbReference>
<dbReference type="GO" id="GO:0005198">
    <property type="term" value="F:structural molecule activity"/>
    <property type="evidence" value="ECO:0007669"/>
    <property type="project" value="InterPro"/>
</dbReference>
<proteinExistence type="predicted"/>
<dbReference type="Pfam" id="PF08752">
    <property type="entry name" value="COP-gamma_platf"/>
    <property type="match status" value="1"/>
</dbReference>
<dbReference type="GO" id="GO:0006886">
    <property type="term" value="P:intracellular protein transport"/>
    <property type="evidence" value="ECO:0007669"/>
    <property type="project" value="InterPro"/>
</dbReference>
<gene>
    <name evidence="2" type="ORF">EZS28_018486</name>
</gene>
<dbReference type="GO" id="GO:0030126">
    <property type="term" value="C:COPI vesicle coat"/>
    <property type="evidence" value="ECO:0007669"/>
    <property type="project" value="InterPro"/>
</dbReference>
<comment type="caution">
    <text evidence="2">The sequence shown here is derived from an EMBL/GenBank/DDBJ whole genome shotgun (WGS) entry which is preliminary data.</text>
</comment>
<sequence length="147" mass="16906">MCQIVTARLRADENGEFVIQYEVENTLDDQDLVNVSVECSSKDKIGKSFEKKKNEKEKEQLKSNVGNPPYIVRNVPIQNCWIQITSDDLCCVCSRFEKAFILHLQQAQGFFTDGESPVQYAHQMSNDGEYGDGRIFWAICAFYHIRI</sequence>
<dbReference type="SUPFAM" id="SSF49348">
    <property type="entry name" value="Clathrin adaptor appendage domain"/>
    <property type="match status" value="1"/>
</dbReference>
<evidence type="ECO:0000313" key="3">
    <source>
        <dbReference type="Proteomes" id="UP000324800"/>
    </source>
</evidence>
<accession>A0A5J4VTQ0</accession>
<dbReference type="AlphaFoldDB" id="A0A5J4VTQ0"/>
<feature type="domain" description="Coatomer gamma subunit appendage Ig-like subdomain" evidence="1">
    <location>
        <begin position="17"/>
        <end position="74"/>
    </location>
</feature>
<reference evidence="2 3" key="1">
    <citation type="submission" date="2019-03" db="EMBL/GenBank/DDBJ databases">
        <title>Single cell metagenomics reveals metabolic interactions within the superorganism composed of flagellate Streblomastix strix and complex community of Bacteroidetes bacteria on its surface.</title>
        <authorList>
            <person name="Treitli S.C."/>
            <person name="Kolisko M."/>
            <person name="Husnik F."/>
            <person name="Keeling P."/>
            <person name="Hampl V."/>
        </authorList>
    </citation>
    <scope>NUCLEOTIDE SEQUENCE [LARGE SCALE GENOMIC DNA]</scope>
    <source>
        <strain evidence="2">ST1C</strain>
    </source>
</reference>